<gene>
    <name evidence="2" type="ORF">ACFPRA_22495</name>
</gene>
<evidence type="ECO:0000256" key="1">
    <source>
        <dbReference type="SAM" id="SignalP"/>
    </source>
</evidence>
<organism evidence="2 3">
    <name type="scientific">Sporosarcina soli</name>
    <dbReference type="NCBI Taxonomy" id="334736"/>
    <lineage>
        <taxon>Bacteria</taxon>
        <taxon>Bacillati</taxon>
        <taxon>Bacillota</taxon>
        <taxon>Bacilli</taxon>
        <taxon>Bacillales</taxon>
        <taxon>Caryophanaceae</taxon>
        <taxon>Sporosarcina</taxon>
    </lineage>
</organism>
<comment type="caution">
    <text evidence="2">The sequence shown here is derived from an EMBL/GenBank/DDBJ whole genome shotgun (WGS) entry which is preliminary data.</text>
</comment>
<protein>
    <submittedName>
        <fullName evidence="2">F510_1955 family glycosylhydrolase</fullName>
    </submittedName>
</protein>
<dbReference type="SUPFAM" id="SSF110296">
    <property type="entry name" value="Oligoxyloglucan reducing end-specific cellobiohydrolase"/>
    <property type="match status" value="1"/>
</dbReference>
<keyword evidence="3" id="KW-1185">Reference proteome</keyword>
<feature type="signal peptide" evidence="1">
    <location>
        <begin position="1"/>
        <end position="19"/>
    </location>
</feature>
<dbReference type="NCBIfam" id="NF045728">
    <property type="entry name" value="glycosyl_F510_1955"/>
    <property type="match status" value="1"/>
</dbReference>
<dbReference type="PROSITE" id="PS51257">
    <property type="entry name" value="PROKAR_LIPOPROTEIN"/>
    <property type="match status" value="1"/>
</dbReference>
<keyword evidence="1" id="KW-0732">Signal</keyword>
<feature type="chain" id="PRO_5047107559" evidence="1">
    <location>
        <begin position="20"/>
        <end position="307"/>
    </location>
</feature>
<evidence type="ECO:0000313" key="3">
    <source>
        <dbReference type="Proteomes" id="UP001596109"/>
    </source>
</evidence>
<accession>A0ABW0TTB7</accession>
<dbReference type="Gene3D" id="2.130.10.10">
    <property type="entry name" value="YVTN repeat-like/Quinoprotein amine dehydrogenase"/>
    <property type="match status" value="1"/>
</dbReference>
<dbReference type="Proteomes" id="UP001596109">
    <property type="component" value="Unassembled WGS sequence"/>
</dbReference>
<evidence type="ECO:0000313" key="2">
    <source>
        <dbReference type="EMBL" id="MFC5591659.1"/>
    </source>
</evidence>
<name>A0ABW0TTB7_9BACL</name>
<proteinExistence type="predicted"/>
<dbReference type="EMBL" id="JBHSNO010000016">
    <property type="protein sequence ID" value="MFC5591659.1"/>
    <property type="molecule type" value="Genomic_DNA"/>
</dbReference>
<dbReference type="InterPro" id="IPR015943">
    <property type="entry name" value="WD40/YVTN_repeat-like_dom_sf"/>
</dbReference>
<sequence>MKKIALFTGVLSLMTVLSACNGDKDTNYSFDELKNSKIEHLHGLGYINGGPQVVISTHEGLYAHDKDGWKEANSEKHDYMGFQAVREGFFSSGHPEPGSKLENPLGLVKSTDRGASFEKLAFYGEIDFHYLAAGYESNAIYALNEMPTKELPAGLQYSLDEGESWKEAPMNGFDSEFISNLAVHPSREEMIAIGSKDGLFLSEDYGENFAPFNEAGMVTFVTLTETGGLYASFENDTVKLTSFVFDDKKEVEIQLLKNQETNPIVFIAVNPDDQKEIVIATFENDIYMTNDEGANWETLAENGELLK</sequence>
<dbReference type="InterPro" id="IPR054817">
    <property type="entry name" value="Glycosyl_F510_1955-like"/>
</dbReference>
<reference evidence="3" key="1">
    <citation type="journal article" date="2019" name="Int. J. Syst. Evol. Microbiol.">
        <title>The Global Catalogue of Microorganisms (GCM) 10K type strain sequencing project: providing services to taxonomists for standard genome sequencing and annotation.</title>
        <authorList>
            <consortium name="The Broad Institute Genomics Platform"/>
            <consortium name="The Broad Institute Genome Sequencing Center for Infectious Disease"/>
            <person name="Wu L."/>
            <person name="Ma J."/>
        </authorList>
    </citation>
    <scope>NUCLEOTIDE SEQUENCE [LARGE SCALE GENOMIC DNA]</scope>
    <source>
        <strain evidence="3">CGMCC 4.1434</strain>
    </source>
</reference>
<dbReference type="RefSeq" id="WP_381439723.1">
    <property type="nucleotide sequence ID" value="NZ_JBHSNO010000016.1"/>
</dbReference>